<evidence type="ECO:0000313" key="9">
    <source>
        <dbReference type="EMBL" id="MFC4025187.1"/>
    </source>
</evidence>
<evidence type="ECO:0000259" key="8">
    <source>
        <dbReference type="Pfam" id="PF06808"/>
    </source>
</evidence>
<comment type="caution">
    <text evidence="9">The sequence shown here is derived from an EMBL/GenBank/DDBJ whole genome shotgun (WGS) entry which is preliminary data.</text>
</comment>
<feature type="transmembrane region" description="Helical" evidence="7">
    <location>
        <begin position="171"/>
        <end position="194"/>
    </location>
</feature>
<accession>A0ABV8H2N4</accession>
<evidence type="ECO:0000313" key="10">
    <source>
        <dbReference type="Proteomes" id="UP001595772"/>
    </source>
</evidence>
<comment type="subcellular location">
    <subcellularLocation>
        <location evidence="1">Cell inner membrane</location>
        <topology evidence="1">Multi-pass membrane protein</topology>
    </subcellularLocation>
</comment>
<dbReference type="RefSeq" id="WP_379497677.1">
    <property type="nucleotide sequence ID" value="NZ_JBHSAO010000011.1"/>
</dbReference>
<evidence type="ECO:0000256" key="2">
    <source>
        <dbReference type="ARBA" id="ARBA00022475"/>
    </source>
</evidence>
<keyword evidence="6 7" id="KW-0472">Membrane</keyword>
<keyword evidence="5 7" id="KW-1133">Transmembrane helix</keyword>
<feature type="transmembrane region" description="Helical" evidence="7">
    <location>
        <begin position="278"/>
        <end position="300"/>
    </location>
</feature>
<protein>
    <submittedName>
        <fullName evidence="9">TRAP transporter large permease</fullName>
    </submittedName>
</protein>
<dbReference type="InterPro" id="IPR004681">
    <property type="entry name" value="TRAP_DctM"/>
</dbReference>
<feature type="domain" description="TRAP C4-dicarboxylate transport system permease DctM subunit" evidence="8">
    <location>
        <begin position="7"/>
        <end position="423"/>
    </location>
</feature>
<keyword evidence="2" id="KW-1003">Cell membrane</keyword>
<feature type="transmembrane region" description="Helical" evidence="7">
    <location>
        <begin position="362"/>
        <end position="383"/>
    </location>
</feature>
<dbReference type="PIRSF" id="PIRSF006066">
    <property type="entry name" value="HI0050"/>
    <property type="match status" value="1"/>
</dbReference>
<name>A0ABV8H2N4_9BACI</name>
<feature type="transmembrane region" description="Helical" evidence="7">
    <location>
        <begin position="114"/>
        <end position="132"/>
    </location>
</feature>
<keyword evidence="3" id="KW-0997">Cell inner membrane</keyword>
<dbReference type="InterPro" id="IPR010656">
    <property type="entry name" value="DctM"/>
</dbReference>
<dbReference type="PANTHER" id="PTHR33362">
    <property type="entry name" value="SIALIC ACID TRAP TRANSPORTER PERMEASE PROTEIN SIAT-RELATED"/>
    <property type="match status" value="1"/>
</dbReference>
<feature type="transmembrane region" description="Helical" evidence="7">
    <location>
        <begin position="139"/>
        <end position="159"/>
    </location>
</feature>
<evidence type="ECO:0000256" key="6">
    <source>
        <dbReference type="ARBA" id="ARBA00023136"/>
    </source>
</evidence>
<evidence type="ECO:0000256" key="7">
    <source>
        <dbReference type="SAM" id="Phobius"/>
    </source>
</evidence>
<proteinExistence type="predicted"/>
<evidence type="ECO:0000256" key="4">
    <source>
        <dbReference type="ARBA" id="ARBA00022692"/>
    </source>
</evidence>
<feature type="transmembrane region" description="Helical" evidence="7">
    <location>
        <begin position="403"/>
        <end position="428"/>
    </location>
</feature>
<dbReference type="NCBIfam" id="TIGR00786">
    <property type="entry name" value="dctM"/>
    <property type="match status" value="1"/>
</dbReference>
<organism evidence="9 10">
    <name type="scientific">Oceanobacillus longus</name>
    <dbReference type="NCBI Taxonomy" id="930120"/>
    <lineage>
        <taxon>Bacteria</taxon>
        <taxon>Bacillati</taxon>
        <taxon>Bacillota</taxon>
        <taxon>Bacilli</taxon>
        <taxon>Bacillales</taxon>
        <taxon>Bacillaceae</taxon>
        <taxon>Oceanobacillus</taxon>
    </lineage>
</organism>
<dbReference type="PANTHER" id="PTHR33362:SF5">
    <property type="entry name" value="C4-DICARBOXYLATE TRAP TRANSPORTER LARGE PERMEASE PROTEIN DCTM"/>
    <property type="match status" value="1"/>
</dbReference>
<feature type="transmembrane region" description="Helical" evidence="7">
    <location>
        <begin position="320"/>
        <end position="350"/>
    </location>
</feature>
<dbReference type="Pfam" id="PF06808">
    <property type="entry name" value="DctM"/>
    <property type="match status" value="1"/>
</dbReference>
<evidence type="ECO:0000256" key="1">
    <source>
        <dbReference type="ARBA" id="ARBA00004429"/>
    </source>
</evidence>
<evidence type="ECO:0000256" key="3">
    <source>
        <dbReference type="ARBA" id="ARBA00022519"/>
    </source>
</evidence>
<feature type="transmembrane region" description="Helical" evidence="7">
    <location>
        <begin position="215"/>
        <end position="241"/>
    </location>
</feature>
<feature type="transmembrane region" description="Helical" evidence="7">
    <location>
        <begin position="49"/>
        <end position="71"/>
    </location>
</feature>
<evidence type="ECO:0000256" key="5">
    <source>
        <dbReference type="ARBA" id="ARBA00022989"/>
    </source>
</evidence>
<feature type="transmembrane region" description="Helical" evidence="7">
    <location>
        <begin position="83"/>
        <end position="108"/>
    </location>
</feature>
<keyword evidence="10" id="KW-1185">Reference proteome</keyword>
<dbReference type="EMBL" id="JBHSAO010000011">
    <property type="protein sequence ID" value="MFC4025187.1"/>
    <property type="molecule type" value="Genomic_DNA"/>
</dbReference>
<gene>
    <name evidence="9" type="ORF">ACFOUV_15435</name>
</gene>
<dbReference type="Proteomes" id="UP001595772">
    <property type="component" value="Unassembled WGS sequence"/>
</dbReference>
<reference evidence="10" key="1">
    <citation type="journal article" date="2019" name="Int. J. Syst. Evol. Microbiol.">
        <title>The Global Catalogue of Microorganisms (GCM) 10K type strain sequencing project: providing services to taxonomists for standard genome sequencing and annotation.</title>
        <authorList>
            <consortium name="The Broad Institute Genomics Platform"/>
            <consortium name="The Broad Institute Genome Sequencing Center for Infectious Disease"/>
            <person name="Wu L."/>
            <person name="Ma J."/>
        </authorList>
    </citation>
    <scope>NUCLEOTIDE SEQUENCE [LARGE SCALE GENOMIC DNA]</scope>
    <source>
        <strain evidence="10">IBRC-M 10703</strain>
    </source>
</reference>
<feature type="transmembrane region" description="Helical" evidence="7">
    <location>
        <begin position="247"/>
        <end position="266"/>
    </location>
</feature>
<sequence>MNPLMIFVVLFLLLLITIPIATSLGLTSVFTVMFTDVHVDIDYVVRSMAAAIDSYTLLAIPMFIFAGNLMAKGGISERLFNIFIVLVGKRTGGIPTAAILTCLFFGAISGSAPATVAAVGAMAIPTLLKLGYDKGFSTAMVATAGGLGVIIPPSIPYIVYGTSAGVSVGDLFIAGILPGILIAVCLIGYSYYYCKTRGEDKERILTVYNEITGKGIFNVFIKGFWALLTPVIILGGIYSGIVTPTEASVVAVIYSYIVSVFIYHTINIHNFVQITVESVKTTVPILFVVAVATVFGKVLTLLQFPQTVSSAMISLTENPVIILLIILLILIVVGMFMETLAGIVILTPIFLPIVTQIGYDPIHFGVIMVVALAIGFVTPPVGMNLFVASSLTGLSVLEVGRRAIPFIIAFLFALLLITYIPQISLILVGK</sequence>
<keyword evidence="4 7" id="KW-0812">Transmembrane</keyword>